<organism evidence="1 2">
    <name type="scientific">Desulfosporosinus nitroreducens</name>
    <dbReference type="NCBI Taxonomy" id="2018668"/>
    <lineage>
        <taxon>Bacteria</taxon>
        <taxon>Bacillati</taxon>
        <taxon>Bacillota</taxon>
        <taxon>Clostridia</taxon>
        <taxon>Eubacteriales</taxon>
        <taxon>Desulfitobacteriaceae</taxon>
        <taxon>Desulfosporosinus</taxon>
    </lineage>
</organism>
<dbReference type="InterPro" id="IPR018641">
    <property type="entry name" value="Trfase_1_rSAM/seldom-assoc"/>
</dbReference>
<dbReference type="Pfam" id="PF09837">
    <property type="entry name" value="DUF2064"/>
    <property type="match status" value="1"/>
</dbReference>
<accession>A0ABT8QUB9</accession>
<gene>
    <name evidence="1" type="ORF">M8H41_19210</name>
</gene>
<dbReference type="PANTHER" id="PTHR36529:SF1">
    <property type="entry name" value="GLYCOSYLTRANSFERASE"/>
    <property type="match status" value="1"/>
</dbReference>
<evidence type="ECO:0000313" key="1">
    <source>
        <dbReference type="EMBL" id="MDO0824962.1"/>
    </source>
</evidence>
<dbReference type="InterPro" id="IPR029044">
    <property type="entry name" value="Nucleotide-diphossugar_trans"/>
</dbReference>
<dbReference type="PANTHER" id="PTHR36529">
    <property type="entry name" value="SLL1095 PROTEIN"/>
    <property type="match status" value="1"/>
</dbReference>
<sequence>MKKAIIVFTKVPKVGVCKTRLTEARGGILTPEEANAFYEACILDVIDVCLSVEEEDIWICYNQDGDRSYLDSILTQVKYPLRIAGVFSDQGGSFDDCMQYATDFILKSGSDGRLADAVLISGGDLPTLQPYILREALNKLEKLSLTESGQKGAIREVRGSDGMLIGASLVEAACQEGGFSLVGLTCTTNFNFNDVFYNLEGITALDMLVTKAAKDEIPFGYVEMVPDVDIPVDLASQLPVLQGIALAAKNDPEVIVPQRTISLLDELGLKSHALPPVRETV</sequence>
<reference evidence="1" key="1">
    <citation type="submission" date="2022-05" db="EMBL/GenBank/DDBJ databases">
        <title>Expanded diversity of anoxic marine methylotrophy in a Black Sea sulfate reducing microorganism.</title>
        <authorList>
            <person name="Fischer P.Q."/>
            <person name="Stams A.J.M."/>
            <person name="Villanueva L."/>
            <person name="Sousa D.Z."/>
        </authorList>
    </citation>
    <scope>NUCLEOTIDE SEQUENCE</scope>
    <source>
        <strain evidence="1">P130</strain>
    </source>
</reference>
<name>A0ABT8QUB9_9FIRM</name>
<proteinExistence type="predicted"/>
<keyword evidence="2" id="KW-1185">Reference proteome</keyword>
<dbReference type="SUPFAM" id="SSF53448">
    <property type="entry name" value="Nucleotide-diphospho-sugar transferases"/>
    <property type="match status" value="1"/>
</dbReference>
<dbReference type="Gene3D" id="3.90.550.10">
    <property type="entry name" value="Spore Coat Polysaccharide Biosynthesis Protein SpsA, Chain A"/>
    <property type="match status" value="1"/>
</dbReference>
<dbReference type="EMBL" id="JAMJEV010000019">
    <property type="protein sequence ID" value="MDO0824962.1"/>
    <property type="molecule type" value="Genomic_DNA"/>
</dbReference>
<dbReference type="Proteomes" id="UP001176021">
    <property type="component" value="Unassembled WGS sequence"/>
</dbReference>
<dbReference type="RefSeq" id="WP_302049697.1">
    <property type="nucleotide sequence ID" value="NZ_JAMJEV010000019.1"/>
</dbReference>
<comment type="caution">
    <text evidence="1">The sequence shown here is derived from an EMBL/GenBank/DDBJ whole genome shotgun (WGS) entry which is preliminary data.</text>
</comment>
<evidence type="ECO:0000313" key="2">
    <source>
        <dbReference type="Proteomes" id="UP001176021"/>
    </source>
</evidence>
<protein>
    <submittedName>
        <fullName evidence="1">DUF2064 domain-containing protein</fullName>
    </submittedName>
</protein>